<evidence type="ECO:0000313" key="2">
    <source>
        <dbReference type="EMBL" id="KAI3406833.1"/>
    </source>
</evidence>
<dbReference type="PANTHER" id="PTHR33303:SF2">
    <property type="entry name" value="COA-BINDING DOMAIN-CONTAINING PROTEIN"/>
    <property type="match status" value="1"/>
</dbReference>
<dbReference type="GeneID" id="73378056"/>
<organism evidence="2 3">
    <name type="scientific">Candida oxycetoniae</name>
    <dbReference type="NCBI Taxonomy" id="497107"/>
    <lineage>
        <taxon>Eukaryota</taxon>
        <taxon>Fungi</taxon>
        <taxon>Dikarya</taxon>
        <taxon>Ascomycota</taxon>
        <taxon>Saccharomycotina</taxon>
        <taxon>Pichiomycetes</taxon>
        <taxon>Debaryomycetaceae</taxon>
        <taxon>Candida/Lodderomyces clade</taxon>
        <taxon>Candida</taxon>
    </lineage>
</organism>
<dbReference type="RefSeq" id="XP_049182578.1">
    <property type="nucleotide sequence ID" value="XM_049325804.1"/>
</dbReference>
<gene>
    <name evidence="2" type="ORF">KGF56_000439</name>
</gene>
<comment type="caution">
    <text evidence="2">The sequence shown here is derived from an EMBL/GenBank/DDBJ whole genome shotgun (WGS) entry which is preliminary data.</text>
</comment>
<keyword evidence="3" id="KW-1185">Reference proteome</keyword>
<dbReference type="Pfam" id="PF13380">
    <property type="entry name" value="CoA_binding_2"/>
    <property type="match status" value="1"/>
</dbReference>
<dbReference type="InterPro" id="IPR036291">
    <property type="entry name" value="NAD(P)-bd_dom_sf"/>
</dbReference>
<evidence type="ECO:0000259" key="1">
    <source>
        <dbReference type="Pfam" id="PF13380"/>
    </source>
</evidence>
<dbReference type="Proteomes" id="UP001202479">
    <property type="component" value="Unassembled WGS sequence"/>
</dbReference>
<evidence type="ECO:0000313" key="3">
    <source>
        <dbReference type="Proteomes" id="UP001202479"/>
    </source>
</evidence>
<dbReference type="PANTHER" id="PTHR33303">
    <property type="entry name" value="CYTOPLASMIC PROTEIN-RELATED"/>
    <property type="match status" value="1"/>
</dbReference>
<dbReference type="Gene3D" id="3.40.50.720">
    <property type="entry name" value="NAD(P)-binding Rossmann-like Domain"/>
    <property type="match status" value="1"/>
</dbReference>
<protein>
    <recommendedName>
        <fullName evidence="1">CoA-binding domain-containing protein</fullName>
    </recommendedName>
</protein>
<proteinExistence type="predicted"/>
<accession>A0AAI9X032</accession>
<dbReference type="EMBL" id="JAHUZD010000021">
    <property type="protein sequence ID" value="KAI3406833.1"/>
    <property type="molecule type" value="Genomic_DNA"/>
</dbReference>
<feature type="domain" description="CoA-binding" evidence="1">
    <location>
        <begin position="18"/>
        <end position="154"/>
    </location>
</feature>
<name>A0AAI9X032_9ASCO</name>
<dbReference type="AlphaFoldDB" id="A0AAI9X032"/>
<dbReference type="InterPro" id="IPR003781">
    <property type="entry name" value="CoA-bd"/>
</dbReference>
<sequence length="163" mass="18199">MSLTKTKIRSFFGEKRLYAVAGASNNPSKFGYKILNWYIKHNIPVIPINPKESVILDQPVIHNVSSVIQAIENHKKLGNYNTAEVDGLSISFLTPPHVTVATLKEIGEIEGYKNVIKGLWFQPGSYDQDVLDLAKKLGEYDKVIEEDECILVRGEEGLLSANL</sequence>
<reference evidence="2" key="1">
    <citation type="journal article" date="2022" name="DNA Res.">
        <title>Genome analysis of five recently described species of the CUG-Ser clade uncovers Candida theae as a new hybrid lineage with pathogenic potential in the Candida parapsilosis species complex.</title>
        <authorList>
            <person name="Mixao V."/>
            <person name="Del Olmo V."/>
            <person name="Hegedusova E."/>
            <person name="Saus E."/>
            <person name="Pryszcz L."/>
            <person name="Cillingova A."/>
            <person name="Nosek J."/>
            <person name="Gabaldon T."/>
        </authorList>
    </citation>
    <scope>NUCLEOTIDE SEQUENCE</scope>
    <source>
        <strain evidence="2">CBS 10844</strain>
    </source>
</reference>
<dbReference type="SUPFAM" id="SSF51735">
    <property type="entry name" value="NAD(P)-binding Rossmann-fold domains"/>
    <property type="match status" value="1"/>
</dbReference>